<comment type="caution">
    <text evidence="1">The sequence shown here is derived from an EMBL/GenBank/DDBJ whole genome shotgun (WGS) entry which is preliminary data.</text>
</comment>
<reference evidence="1" key="1">
    <citation type="submission" date="2023-07" db="EMBL/GenBank/DDBJ databases">
        <title>Mycolicibacterium sp. nov., a novel bacterial species.</title>
        <authorList>
            <person name="Cao Y."/>
        </authorList>
    </citation>
    <scope>NUCLEOTIDE SEQUENCE</scope>
    <source>
        <strain evidence="1">KC 300</strain>
    </source>
</reference>
<dbReference type="EMBL" id="JAUMSQ010000098">
    <property type="protein sequence ID" value="MDO3636961.1"/>
    <property type="molecule type" value="Genomic_DNA"/>
</dbReference>
<evidence type="ECO:0000313" key="2">
    <source>
        <dbReference type="Proteomes" id="UP001168823"/>
    </source>
</evidence>
<accession>A0ABT8UGR2</accession>
<sequence length="76" mass="8001">MDDFEATMARARAHAAMLDGAVEALCGAARTEDVTRLLDALRADLDRLPGTSLTTRQGTSLGCAAWLLTSCRFGSG</sequence>
<proteinExistence type="predicted"/>
<name>A0ABT8UGR2_9MYCO</name>
<dbReference type="Proteomes" id="UP001168823">
    <property type="component" value="Unassembled WGS sequence"/>
</dbReference>
<dbReference type="RefSeq" id="WP_302914636.1">
    <property type="nucleotide sequence ID" value="NZ_JAUMSQ010000098.1"/>
</dbReference>
<gene>
    <name evidence="1" type="ORF">Q2100_14520</name>
</gene>
<keyword evidence="2" id="KW-1185">Reference proteome</keyword>
<protein>
    <submittedName>
        <fullName evidence="1">Uncharacterized protein</fullName>
    </submittedName>
</protein>
<evidence type="ECO:0000313" key="1">
    <source>
        <dbReference type="EMBL" id="MDO3636961.1"/>
    </source>
</evidence>
<organism evidence="1 2">
    <name type="scientific">Mycolicibacterium arseniciresistens</name>
    <dbReference type="NCBI Taxonomy" id="3062257"/>
    <lineage>
        <taxon>Bacteria</taxon>
        <taxon>Bacillati</taxon>
        <taxon>Actinomycetota</taxon>
        <taxon>Actinomycetes</taxon>
        <taxon>Mycobacteriales</taxon>
        <taxon>Mycobacteriaceae</taxon>
        <taxon>Mycolicibacterium</taxon>
    </lineage>
</organism>